<keyword evidence="1" id="KW-0547">Nucleotide-binding</keyword>
<evidence type="ECO:0000259" key="3">
    <source>
        <dbReference type="PROSITE" id="PS50011"/>
    </source>
</evidence>
<dbReference type="GO" id="GO:0004672">
    <property type="term" value="F:protein kinase activity"/>
    <property type="evidence" value="ECO:0007669"/>
    <property type="project" value="InterPro"/>
</dbReference>
<name>A0A917HS18_9BACL</name>
<feature type="transmembrane region" description="Helical" evidence="2">
    <location>
        <begin position="294"/>
        <end position="315"/>
    </location>
</feature>
<evidence type="ECO:0000256" key="2">
    <source>
        <dbReference type="SAM" id="Phobius"/>
    </source>
</evidence>
<dbReference type="InterPro" id="IPR011009">
    <property type="entry name" value="Kinase-like_dom_sf"/>
</dbReference>
<keyword evidence="2" id="KW-1133">Transmembrane helix</keyword>
<dbReference type="Gene3D" id="1.10.510.10">
    <property type="entry name" value="Transferase(Phosphotransferase) domain 1"/>
    <property type="match status" value="1"/>
</dbReference>
<dbReference type="GO" id="GO:0005524">
    <property type="term" value="F:ATP binding"/>
    <property type="evidence" value="ECO:0007669"/>
    <property type="project" value="UniProtKB-UniRule"/>
</dbReference>
<dbReference type="SMART" id="SM00220">
    <property type="entry name" value="S_TKc"/>
    <property type="match status" value="1"/>
</dbReference>
<dbReference type="PANTHER" id="PTHR44167:SF24">
    <property type="entry name" value="SERINE_THREONINE-PROTEIN KINASE CHK2"/>
    <property type="match status" value="1"/>
</dbReference>
<gene>
    <name evidence="4" type="ORF">GCM10010918_52620</name>
</gene>
<evidence type="ECO:0000256" key="1">
    <source>
        <dbReference type="PROSITE-ProRule" id="PRU10141"/>
    </source>
</evidence>
<accession>A0A917HS18</accession>
<keyword evidence="5" id="KW-1185">Reference proteome</keyword>
<keyword evidence="2" id="KW-0472">Membrane</keyword>
<organism evidence="4 5">
    <name type="scientific">Paenibacillus radicis</name>
    <name type="common">ex Gao et al. 2016</name>
    <dbReference type="NCBI Taxonomy" id="1737354"/>
    <lineage>
        <taxon>Bacteria</taxon>
        <taxon>Bacillati</taxon>
        <taxon>Bacillota</taxon>
        <taxon>Bacilli</taxon>
        <taxon>Bacillales</taxon>
        <taxon>Paenibacillaceae</taxon>
        <taxon>Paenibacillus</taxon>
    </lineage>
</organism>
<keyword evidence="2" id="KW-0812">Transmembrane</keyword>
<dbReference type="AlphaFoldDB" id="A0A917HS18"/>
<dbReference type="RefSeq" id="WP_188892658.1">
    <property type="nucleotide sequence ID" value="NZ_BMHY01000018.1"/>
</dbReference>
<dbReference type="SUPFAM" id="SSF56112">
    <property type="entry name" value="Protein kinase-like (PK-like)"/>
    <property type="match status" value="1"/>
</dbReference>
<dbReference type="InterPro" id="IPR000719">
    <property type="entry name" value="Prot_kinase_dom"/>
</dbReference>
<feature type="domain" description="Protein kinase" evidence="3">
    <location>
        <begin position="24"/>
        <end position="319"/>
    </location>
</feature>
<dbReference type="Gene3D" id="3.30.200.20">
    <property type="entry name" value="Phosphorylase Kinase, domain 1"/>
    <property type="match status" value="1"/>
</dbReference>
<dbReference type="Pfam" id="PF00069">
    <property type="entry name" value="Pkinase"/>
    <property type="match status" value="1"/>
</dbReference>
<comment type="caution">
    <text evidence="4">The sequence shown here is derived from an EMBL/GenBank/DDBJ whole genome shotgun (WGS) entry which is preliminary data.</text>
</comment>
<dbReference type="PROSITE" id="PS50011">
    <property type="entry name" value="PROTEIN_KINASE_DOM"/>
    <property type="match status" value="1"/>
</dbReference>
<dbReference type="PROSITE" id="PS00107">
    <property type="entry name" value="PROTEIN_KINASE_ATP"/>
    <property type="match status" value="1"/>
</dbReference>
<evidence type="ECO:0000313" key="5">
    <source>
        <dbReference type="Proteomes" id="UP000600247"/>
    </source>
</evidence>
<sequence length="319" mass="35925">MTTSFKINLRRGMTVTGKWKRNRYQVERLLGEGANGKVYLVQRDRSWYAMKVGADAVDLQSEINVLQALAKQEKSGGRSRQDALPGGASGEPFLIDVDDLYGSDGREYSFYIMRYVRGVTLSEYLSQNGKEWFPLVGLNLLNKLAALHSKGWVFGDLKVENVLVADYGYVELVDYGGATASGRGIRQFTEIYDRGYWNAGSRSADAKYDLFSFGVLCLQLLEPKRLQQLTTGLPQNRSIEELLQLSKENETLKPVSEWLHRALTGDFWDAAEGAEAWRLLMHRRQLRRRSDTPGWLKGLAAVSAVLLGVSVYWLLRGGL</sequence>
<reference evidence="4 5" key="1">
    <citation type="journal article" date="2014" name="Int. J. Syst. Evol. Microbiol.">
        <title>Complete genome sequence of Corynebacterium casei LMG S-19264T (=DSM 44701T), isolated from a smear-ripened cheese.</title>
        <authorList>
            <consortium name="US DOE Joint Genome Institute (JGI-PGF)"/>
            <person name="Walter F."/>
            <person name="Albersmeier A."/>
            <person name="Kalinowski J."/>
            <person name="Ruckert C."/>
        </authorList>
    </citation>
    <scope>NUCLEOTIDE SEQUENCE [LARGE SCALE GENOMIC DNA]</scope>
    <source>
        <strain evidence="4 5">CGMCC 1.15286</strain>
    </source>
</reference>
<keyword evidence="1" id="KW-0067">ATP-binding</keyword>
<dbReference type="InterPro" id="IPR017441">
    <property type="entry name" value="Protein_kinase_ATP_BS"/>
</dbReference>
<protein>
    <recommendedName>
        <fullName evidence="3">Protein kinase domain-containing protein</fullName>
    </recommendedName>
</protein>
<evidence type="ECO:0000313" key="4">
    <source>
        <dbReference type="EMBL" id="GGG87756.1"/>
    </source>
</evidence>
<dbReference type="Proteomes" id="UP000600247">
    <property type="component" value="Unassembled WGS sequence"/>
</dbReference>
<dbReference type="EMBL" id="BMHY01000018">
    <property type="protein sequence ID" value="GGG87756.1"/>
    <property type="molecule type" value="Genomic_DNA"/>
</dbReference>
<feature type="binding site" evidence="1">
    <location>
        <position position="51"/>
    </location>
    <ligand>
        <name>ATP</name>
        <dbReference type="ChEBI" id="CHEBI:30616"/>
    </ligand>
</feature>
<proteinExistence type="predicted"/>
<dbReference type="PANTHER" id="PTHR44167">
    <property type="entry name" value="OVARIAN-SPECIFIC SERINE/THREONINE-PROTEIN KINASE LOK-RELATED"/>
    <property type="match status" value="1"/>
</dbReference>